<feature type="transmembrane region" description="Helical" evidence="10">
    <location>
        <begin position="191"/>
        <end position="214"/>
    </location>
</feature>
<feature type="transmembrane region" description="Helical" evidence="10">
    <location>
        <begin position="20"/>
        <end position="40"/>
    </location>
</feature>
<evidence type="ECO:0000313" key="12">
    <source>
        <dbReference type="EMBL" id="SMO50185.1"/>
    </source>
</evidence>
<feature type="transmembrane region" description="Helical" evidence="10">
    <location>
        <begin position="306"/>
        <end position="329"/>
    </location>
</feature>
<comment type="similarity">
    <text evidence="2 9">Belongs to the major facilitator superfamily. Sugar transporter (TC 2.A.1.1) family.</text>
</comment>
<dbReference type="FunFam" id="1.20.1250.20:FF:000122">
    <property type="entry name" value="D-xylose transporter XylE"/>
    <property type="match status" value="1"/>
</dbReference>
<comment type="subcellular location">
    <subcellularLocation>
        <location evidence="1">Cell membrane</location>
        <topology evidence="1">Multi-pass membrane protein</topology>
    </subcellularLocation>
</comment>
<keyword evidence="5" id="KW-0762">Sugar transport</keyword>
<dbReference type="PRINTS" id="PR00171">
    <property type="entry name" value="SUGRTRNSPORT"/>
</dbReference>
<keyword evidence="8 10" id="KW-0472">Membrane</keyword>
<reference evidence="12 13" key="1">
    <citation type="submission" date="2017-05" db="EMBL/GenBank/DDBJ databases">
        <authorList>
            <person name="Varghese N."/>
            <person name="Submissions S."/>
        </authorList>
    </citation>
    <scope>NUCLEOTIDE SEQUENCE [LARGE SCALE GENOMIC DNA]</scope>
    <source>
        <strain evidence="12 13">DSM 21985</strain>
    </source>
</reference>
<dbReference type="InterPro" id="IPR050814">
    <property type="entry name" value="Myo-inositol_Transporter"/>
</dbReference>
<feature type="transmembrane region" description="Helical" evidence="10">
    <location>
        <begin position="438"/>
        <end position="455"/>
    </location>
</feature>
<feature type="transmembrane region" description="Helical" evidence="10">
    <location>
        <begin position="90"/>
        <end position="108"/>
    </location>
</feature>
<dbReference type="PROSITE" id="PS00216">
    <property type="entry name" value="SUGAR_TRANSPORT_1"/>
    <property type="match status" value="1"/>
</dbReference>
<dbReference type="PROSITE" id="PS50850">
    <property type="entry name" value="MFS"/>
    <property type="match status" value="1"/>
</dbReference>
<dbReference type="Pfam" id="PF00083">
    <property type="entry name" value="Sugar_tr"/>
    <property type="match status" value="1"/>
</dbReference>
<dbReference type="GO" id="GO:0005886">
    <property type="term" value="C:plasma membrane"/>
    <property type="evidence" value="ECO:0007669"/>
    <property type="project" value="UniProtKB-SubCell"/>
</dbReference>
<evidence type="ECO:0000256" key="1">
    <source>
        <dbReference type="ARBA" id="ARBA00004651"/>
    </source>
</evidence>
<keyword evidence="4" id="KW-1003">Cell membrane</keyword>
<feature type="transmembrane region" description="Helical" evidence="10">
    <location>
        <begin position="148"/>
        <end position="171"/>
    </location>
</feature>
<feature type="transmembrane region" description="Helical" evidence="10">
    <location>
        <begin position="114"/>
        <end position="136"/>
    </location>
</feature>
<evidence type="ECO:0000259" key="11">
    <source>
        <dbReference type="PROSITE" id="PS50850"/>
    </source>
</evidence>
<feature type="transmembrane region" description="Helical" evidence="10">
    <location>
        <begin position="60"/>
        <end position="81"/>
    </location>
</feature>
<dbReference type="OrthoDB" id="9783823at2"/>
<feature type="transmembrane region" description="Helical" evidence="10">
    <location>
        <begin position="367"/>
        <end position="392"/>
    </location>
</feature>
<dbReference type="RefSeq" id="WP_142453493.1">
    <property type="nucleotide sequence ID" value="NZ_FXTP01000003.1"/>
</dbReference>
<keyword evidence="7 10" id="KW-1133">Transmembrane helix</keyword>
<keyword evidence="6 10" id="KW-0812">Transmembrane</keyword>
<dbReference type="InterPro" id="IPR047984">
    <property type="entry name" value="XylE-like"/>
</dbReference>
<dbReference type="PANTHER" id="PTHR48020">
    <property type="entry name" value="PROTON MYO-INOSITOL COTRANSPORTER"/>
    <property type="match status" value="1"/>
</dbReference>
<dbReference type="PROSITE" id="PS00217">
    <property type="entry name" value="SUGAR_TRANSPORT_2"/>
    <property type="match status" value="1"/>
</dbReference>
<sequence>MNAPNNLSDDNSYPLRFSYLILISSVAALGGFLFGYDWVVIGGAKPFYEAYFNLTSSFEIGWAMSNALVGCLIGAALSGYITDRFGRKKMLVLAGLLFTVSAVGTSLSESFTCFVWARILGGVGIGLASNVSPMYIAEIAPAKHRGSLVSINQLTIVIGILAAQITNWLVADSMPADVTTEYILNSWNGQFGWRWMFGAEAIPAALFFVLAWFIPESPRWLIKQDLDNEAKGVLEKIGGFDYASDQLQSIKNTLKNEADKVHISELWKPSLLPILAIGIGLAVFQQWCGINVIFNYADEVFTSAGYSISEMLFNIVLTGSANLIFTLVAMKTVDNWGRKKLMLIGAGGLSVIYLLLAFFYYTQMVGVHMLILVVAAIAFYAMSLAPVTWVIISEIFPNRIRGAAMSVSVFALWAASLVLTYTFPLLNEGLGEGSKGTALTFGLYAIICIVGFVLIRQRLPETKGKSLEELEKELVK</sequence>
<evidence type="ECO:0000256" key="4">
    <source>
        <dbReference type="ARBA" id="ARBA00022475"/>
    </source>
</evidence>
<dbReference type="AlphaFoldDB" id="A0A521BT01"/>
<evidence type="ECO:0000256" key="6">
    <source>
        <dbReference type="ARBA" id="ARBA00022692"/>
    </source>
</evidence>
<feature type="transmembrane region" description="Helical" evidence="10">
    <location>
        <begin position="341"/>
        <end position="361"/>
    </location>
</feature>
<dbReference type="EMBL" id="FXTP01000003">
    <property type="protein sequence ID" value="SMO50185.1"/>
    <property type="molecule type" value="Genomic_DNA"/>
</dbReference>
<evidence type="ECO:0000313" key="13">
    <source>
        <dbReference type="Proteomes" id="UP000317557"/>
    </source>
</evidence>
<dbReference type="NCBIfam" id="TIGR00879">
    <property type="entry name" value="SP"/>
    <property type="match status" value="1"/>
</dbReference>
<dbReference type="CDD" id="cd17359">
    <property type="entry name" value="MFS_XylE_like"/>
    <property type="match status" value="1"/>
</dbReference>
<dbReference type="InterPro" id="IPR003663">
    <property type="entry name" value="Sugar/inositol_transpt"/>
</dbReference>
<dbReference type="PANTHER" id="PTHR48020:SF12">
    <property type="entry name" value="PROTON MYO-INOSITOL COTRANSPORTER"/>
    <property type="match status" value="1"/>
</dbReference>
<evidence type="ECO:0000256" key="8">
    <source>
        <dbReference type="ARBA" id="ARBA00023136"/>
    </source>
</evidence>
<feature type="transmembrane region" description="Helical" evidence="10">
    <location>
        <begin position="404"/>
        <end position="426"/>
    </location>
</feature>
<keyword evidence="3 9" id="KW-0813">Transport</keyword>
<evidence type="ECO:0000256" key="9">
    <source>
        <dbReference type="RuleBase" id="RU003346"/>
    </source>
</evidence>
<organism evidence="12 13">
    <name type="scientific">Gracilimonas mengyeensis</name>
    <dbReference type="NCBI Taxonomy" id="1302730"/>
    <lineage>
        <taxon>Bacteria</taxon>
        <taxon>Pseudomonadati</taxon>
        <taxon>Balneolota</taxon>
        <taxon>Balneolia</taxon>
        <taxon>Balneolales</taxon>
        <taxon>Balneolaceae</taxon>
        <taxon>Gracilimonas</taxon>
    </lineage>
</organism>
<name>A0A521BT01_9BACT</name>
<protein>
    <submittedName>
        <fullName evidence="12">MFS transporter, sugar porter (SP) family</fullName>
    </submittedName>
</protein>
<proteinExistence type="inferred from homology"/>
<feature type="transmembrane region" description="Helical" evidence="10">
    <location>
        <begin position="271"/>
        <end position="294"/>
    </location>
</feature>
<dbReference type="Proteomes" id="UP000317557">
    <property type="component" value="Unassembled WGS sequence"/>
</dbReference>
<evidence type="ECO:0000256" key="10">
    <source>
        <dbReference type="SAM" id="Phobius"/>
    </source>
</evidence>
<gene>
    <name evidence="12" type="ORF">SAMN06265219_10361</name>
</gene>
<dbReference type="GO" id="GO:0022857">
    <property type="term" value="F:transmembrane transporter activity"/>
    <property type="evidence" value="ECO:0007669"/>
    <property type="project" value="InterPro"/>
</dbReference>
<keyword evidence="13" id="KW-1185">Reference proteome</keyword>
<evidence type="ECO:0000256" key="5">
    <source>
        <dbReference type="ARBA" id="ARBA00022597"/>
    </source>
</evidence>
<dbReference type="InterPro" id="IPR036259">
    <property type="entry name" value="MFS_trans_sf"/>
</dbReference>
<evidence type="ECO:0000256" key="3">
    <source>
        <dbReference type="ARBA" id="ARBA00022448"/>
    </source>
</evidence>
<evidence type="ECO:0000256" key="2">
    <source>
        <dbReference type="ARBA" id="ARBA00010992"/>
    </source>
</evidence>
<dbReference type="Gene3D" id="1.20.1250.20">
    <property type="entry name" value="MFS general substrate transporter like domains"/>
    <property type="match status" value="2"/>
</dbReference>
<dbReference type="SUPFAM" id="SSF103473">
    <property type="entry name" value="MFS general substrate transporter"/>
    <property type="match status" value="1"/>
</dbReference>
<dbReference type="InterPro" id="IPR005829">
    <property type="entry name" value="Sugar_transporter_CS"/>
</dbReference>
<dbReference type="InterPro" id="IPR020846">
    <property type="entry name" value="MFS_dom"/>
</dbReference>
<feature type="domain" description="Major facilitator superfamily (MFS) profile" evidence="11">
    <location>
        <begin position="23"/>
        <end position="463"/>
    </location>
</feature>
<dbReference type="InterPro" id="IPR005828">
    <property type="entry name" value="MFS_sugar_transport-like"/>
</dbReference>
<accession>A0A521BT01</accession>
<evidence type="ECO:0000256" key="7">
    <source>
        <dbReference type="ARBA" id="ARBA00022989"/>
    </source>
</evidence>